<evidence type="ECO:0000313" key="6">
    <source>
        <dbReference type="EMBL" id="MBA8823969.1"/>
    </source>
</evidence>
<gene>
    <name evidence="6" type="ORF">FHX42_001298</name>
</gene>
<evidence type="ECO:0000256" key="4">
    <source>
        <dbReference type="SAM" id="MobiDB-lite"/>
    </source>
</evidence>
<dbReference type="PANTHER" id="PTHR30146">
    <property type="entry name" value="LACI-RELATED TRANSCRIPTIONAL REPRESSOR"/>
    <property type="match status" value="1"/>
</dbReference>
<evidence type="ECO:0000313" key="7">
    <source>
        <dbReference type="Proteomes" id="UP000569329"/>
    </source>
</evidence>
<evidence type="ECO:0000259" key="5">
    <source>
        <dbReference type="Pfam" id="PF13377"/>
    </source>
</evidence>
<organism evidence="6 7">
    <name type="scientific">Halosaccharopolyspora lacisalsi</name>
    <dbReference type="NCBI Taxonomy" id="1000566"/>
    <lineage>
        <taxon>Bacteria</taxon>
        <taxon>Bacillati</taxon>
        <taxon>Actinomycetota</taxon>
        <taxon>Actinomycetes</taxon>
        <taxon>Pseudonocardiales</taxon>
        <taxon>Pseudonocardiaceae</taxon>
        <taxon>Halosaccharopolyspora</taxon>
    </lineage>
</organism>
<dbReference type="InterPro" id="IPR028082">
    <property type="entry name" value="Peripla_BP_I"/>
</dbReference>
<name>A0A839DT89_9PSEU</name>
<keyword evidence="2 6" id="KW-0238">DNA-binding</keyword>
<evidence type="ECO:0000256" key="3">
    <source>
        <dbReference type="ARBA" id="ARBA00023163"/>
    </source>
</evidence>
<dbReference type="Gene3D" id="3.40.50.2300">
    <property type="match status" value="1"/>
</dbReference>
<dbReference type="InterPro" id="IPR046335">
    <property type="entry name" value="LacI/GalR-like_sensor"/>
</dbReference>
<keyword evidence="7" id="KW-1185">Reference proteome</keyword>
<feature type="domain" description="Transcriptional regulator LacI/GalR-like sensor" evidence="5">
    <location>
        <begin position="2"/>
        <end position="73"/>
    </location>
</feature>
<dbReference type="GO" id="GO:0000976">
    <property type="term" value="F:transcription cis-regulatory region binding"/>
    <property type="evidence" value="ECO:0007669"/>
    <property type="project" value="TreeGrafter"/>
</dbReference>
<reference evidence="6 7" key="1">
    <citation type="submission" date="2020-07" db="EMBL/GenBank/DDBJ databases">
        <title>Sequencing the genomes of 1000 actinobacteria strains.</title>
        <authorList>
            <person name="Klenk H.-P."/>
        </authorList>
    </citation>
    <scope>NUCLEOTIDE SEQUENCE [LARGE SCALE GENOMIC DNA]</scope>
    <source>
        <strain evidence="6 7">DSM 45975</strain>
    </source>
</reference>
<dbReference type="Pfam" id="PF13377">
    <property type="entry name" value="Peripla_BP_3"/>
    <property type="match status" value="1"/>
</dbReference>
<proteinExistence type="predicted"/>
<dbReference type="EMBL" id="JACGWZ010000001">
    <property type="protein sequence ID" value="MBA8823969.1"/>
    <property type="molecule type" value="Genomic_DNA"/>
</dbReference>
<feature type="region of interest" description="Disordered" evidence="4">
    <location>
        <begin position="64"/>
        <end position="83"/>
    </location>
</feature>
<protein>
    <submittedName>
        <fullName evidence="6">DNA-binding LacI/PurR family transcriptional regulator</fullName>
    </submittedName>
</protein>
<keyword evidence="3" id="KW-0804">Transcription</keyword>
<comment type="caution">
    <text evidence="6">The sequence shown here is derived from an EMBL/GenBank/DDBJ whole genome shotgun (WGS) entry which is preliminary data.</text>
</comment>
<dbReference type="GO" id="GO:0003700">
    <property type="term" value="F:DNA-binding transcription factor activity"/>
    <property type="evidence" value="ECO:0007669"/>
    <property type="project" value="TreeGrafter"/>
</dbReference>
<evidence type="ECO:0000256" key="2">
    <source>
        <dbReference type="ARBA" id="ARBA00023125"/>
    </source>
</evidence>
<accession>A0A839DT89</accession>
<dbReference type="Proteomes" id="UP000569329">
    <property type="component" value="Unassembled WGS sequence"/>
</dbReference>
<sequence>MAAAHTLGLRIPDDLSLVGYNDIPIVSRLPVPLTTVRVPFDQIAAGALDLLLDHTTTARTLVATPTLIPRRSTAPPQQQPGPA</sequence>
<dbReference type="AlphaFoldDB" id="A0A839DT89"/>
<evidence type="ECO:0000256" key="1">
    <source>
        <dbReference type="ARBA" id="ARBA00023015"/>
    </source>
</evidence>
<dbReference type="SUPFAM" id="SSF53822">
    <property type="entry name" value="Periplasmic binding protein-like I"/>
    <property type="match status" value="1"/>
</dbReference>
<keyword evidence="1" id="KW-0805">Transcription regulation</keyword>
<dbReference type="PANTHER" id="PTHR30146:SF153">
    <property type="entry name" value="LACTOSE OPERON REPRESSOR"/>
    <property type="match status" value="1"/>
</dbReference>